<dbReference type="InParanoid" id="A0A2J7QVZ4"/>
<keyword evidence="7" id="KW-1185">Reference proteome</keyword>
<dbReference type="CDD" id="cd11873">
    <property type="entry name" value="SH3_CD2AP-like_1"/>
    <property type="match status" value="1"/>
</dbReference>
<evidence type="ECO:0000256" key="1">
    <source>
        <dbReference type="ARBA" id="ARBA00022443"/>
    </source>
</evidence>
<dbReference type="PRINTS" id="PR00452">
    <property type="entry name" value="SH3DOMAIN"/>
</dbReference>
<feature type="domain" description="SH3" evidence="5">
    <location>
        <begin position="77"/>
        <end position="136"/>
    </location>
</feature>
<feature type="compositionally biased region" description="Polar residues" evidence="4">
    <location>
        <begin position="564"/>
        <end position="614"/>
    </location>
</feature>
<dbReference type="SUPFAM" id="SSF50044">
    <property type="entry name" value="SH3-domain"/>
    <property type="match status" value="3"/>
</dbReference>
<feature type="compositionally biased region" description="Low complexity" evidence="4">
    <location>
        <begin position="315"/>
        <end position="330"/>
    </location>
</feature>
<feature type="domain" description="SH3" evidence="5">
    <location>
        <begin position="192"/>
        <end position="253"/>
    </location>
</feature>
<keyword evidence="3" id="KW-0175">Coiled coil</keyword>
<feature type="region of interest" description="Disordered" evidence="4">
    <location>
        <begin position="145"/>
        <end position="189"/>
    </location>
</feature>
<feature type="compositionally biased region" description="Basic and acidic residues" evidence="4">
    <location>
        <begin position="302"/>
        <end position="314"/>
    </location>
</feature>
<dbReference type="GO" id="GO:0016477">
    <property type="term" value="P:cell migration"/>
    <property type="evidence" value="ECO:0007669"/>
    <property type="project" value="TreeGrafter"/>
</dbReference>
<dbReference type="GO" id="GO:0007015">
    <property type="term" value="P:actin filament organization"/>
    <property type="evidence" value="ECO:0007669"/>
    <property type="project" value="TreeGrafter"/>
</dbReference>
<dbReference type="CDD" id="cd11874">
    <property type="entry name" value="SH3_CD2AP-like_2"/>
    <property type="match status" value="1"/>
</dbReference>
<dbReference type="Pfam" id="PF00018">
    <property type="entry name" value="SH3_1"/>
    <property type="match status" value="1"/>
</dbReference>
<dbReference type="FunCoup" id="A0A2J7QVZ4">
    <property type="interactions" value="90"/>
</dbReference>
<name>A0A2J7QVZ4_9NEOP</name>
<dbReference type="PROSITE" id="PS50002">
    <property type="entry name" value="SH3"/>
    <property type="match status" value="3"/>
</dbReference>
<dbReference type="PRINTS" id="PR01887">
    <property type="entry name" value="SPECTRNALPHA"/>
</dbReference>
<feature type="region of interest" description="Disordered" evidence="4">
    <location>
        <begin position="291"/>
        <end position="644"/>
    </location>
</feature>
<dbReference type="SMART" id="SM00326">
    <property type="entry name" value="SH3"/>
    <property type="match status" value="3"/>
</dbReference>
<dbReference type="Pfam" id="PF14604">
    <property type="entry name" value="SH3_9"/>
    <property type="match status" value="2"/>
</dbReference>
<feature type="compositionally biased region" description="Polar residues" evidence="4">
    <location>
        <begin position="477"/>
        <end position="496"/>
    </location>
</feature>
<feature type="compositionally biased region" description="Low complexity" evidence="4">
    <location>
        <begin position="161"/>
        <end position="175"/>
    </location>
</feature>
<comment type="caution">
    <text evidence="6">The sequence shown here is derived from an EMBL/GenBank/DDBJ whole genome shotgun (WGS) entry which is preliminary data.</text>
</comment>
<feature type="domain" description="SH3" evidence="5">
    <location>
        <begin position="3"/>
        <end position="62"/>
    </location>
</feature>
<evidence type="ECO:0000256" key="3">
    <source>
        <dbReference type="SAM" id="Coils"/>
    </source>
</evidence>
<dbReference type="EMBL" id="NEVH01009768">
    <property type="protein sequence ID" value="PNF32757.1"/>
    <property type="molecule type" value="Genomic_DNA"/>
</dbReference>
<dbReference type="Gene3D" id="2.30.30.40">
    <property type="entry name" value="SH3 Domains"/>
    <property type="match status" value="3"/>
</dbReference>
<sequence>MGMFAVEAVVEFDYVGQESDELTLRKGDVIRNIQTQPGGWWEGTLNGKRGMFPDNFVKVLSETDEGKDSNNVSLRSSSGRQCKVLYSYQPANEDELKLVVDDVIDILAEVEEGWWKGRLGDTVGVFPSNFVTEIVDTRIAGVCKPRTSSREEASESDGEMSTSVSSPDSSQVLESGSKPEQDSEAPVLPPKPVKEVCRALFPYEAANEDELTLKEGDLITLLSREVADKGWWRGELRGKVGVFPDNFVEAIQQEEQQHKKPDRPPAKSQVVTTNRARDSITKPAVIVPAASTTKGDPFSQRKLSDTVLKADERPTSSVSSIPSFPSKKLSFPPPPVKKPQRGGSSNLISAPLTKHDSPAEQRGTPDAVDGAGLSRPVQKTSPRGLMEFDSVERSAMLTHPTATRVKAPHRRLPSAVHNKEADSQNTGLMNGSAEMGHTPQDNHVEEEGEDEGVERSRGRAWERGKAPWVEELKLNQAKKTSGFNSAASVLGQSPSEQSEKKVPKMKPDPSPESKQTPASVTMRMHPSRPQSMFHNPSSRVNVQTRPLSSASPPDPAHLLAEVSQARSRPLSGSSTNSLVLTQQQKQEAVSPSVRTANSTSSSTSPVLATLLSKQTADSTSPSSLSDPDLLASPSARSPGLAGGSSVTYRQFSELKDKVSKLEQMLEAQEEKFMKMVTDLTAKLNEEAERRVQLQQAMDKLTNLVTQV</sequence>
<evidence type="ECO:0000259" key="5">
    <source>
        <dbReference type="PROSITE" id="PS50002"/>
    </source>
</evidence>
<evidence type="ECO:0000256" key="4">
    <source>
        <dbReference type="SAM" id="MobiDB-lite"/>
    </source>
</evidence>
<dbReference type="OrthoDB" id="73680at2759"/>
<dbReference type="AlphaFoldDB" id="A0A2J7QVZ4"/>
<dbReference type="PANTHER" id="PTHR14167">
    <property type="entry name" value="SH3 DOMAIN-CONTAINING"/>
    <property type="match status" value="1"/>
</dbReference>
<feature type="compositionally biased region" description="Basic and acidic residues" evidence="4">
    <location>
        <begin position="497"/>
        <end position="511"/>
    </location>
</feature>
<keyword evidence="1 2" id="KW-0728">SH3 domain</keyword>
<proteinExistence type="predicted"/>
<protein>
    <recommendedName>
        <fullName evidence="5">SH3 domain-containing protein</fullName>
    </recommendedName>
</protein>
<feature type="coiled-coil region" evidence="3">
    <location>
        <begin position="651"/>
        <end position="703"/>
    </location>
</feature>
<dbReference type="InterPro" id="IPR036028">
    <property type="entry name" value="SH3-like_dom_sf"/>
</dbReference>
<dbReference type="GO" id="GO:0016192">
    <property type="term" value="P:vesicle-mediated transport"/>
    <property type="evidence" value="ECO:0007669"/>
    <property type="project" value="UniProtKB-ARBA"/>
</dbReference>
<dbReference type="Proteomes" id="UP000235965">
    <property type="component" value="Unassembled WGS sequence"/>
</dbReference>
<feature type="compositionally biased region" description="Basic and acidic residues" evidence="4">
    <location>
        <begin position="255"/>
        <end position="265"/>
    </location>
</feature>
<evidence type="ECO:0000313" key="6">
    <source>
        <dbReference type="EMBL" id="PNF32757.1"/>
    </source>
</evidence>
<dbReference type="CDD" id="cd11875">
    <property type="entry name" value="SH3_CD2AP-like_3"/>
    <property type="match status" value="1"/>
</dbReference>
<accession>A0A2J7QVZ4</accession>
<dbReference type="FunFam" id="2.30.30.40:FF:000072">
    <property type="entry name" value="Unconventional Myosin IB"/>
    <property type="match status" value="2"/>
</dbReference>
<reference evidence="6 7" key="1">
    <citation type="submission" date="2017-12" db="EMBL/GenBank/DDBJ databases">
        <title>Hemimetabolous genomes reveal molecular basis of termite eusociality.</title>
        <authorList>
            <person name="Harrison M.C."/>
            <person name="Jongepier E."/>
            <person name="Robertson H.M."/>
            <person name="Arning N."/>
            <person name="Bitard-Feildel T."/>
            <person name="Chao H."/>
            <person name="Childers C.P."/>
            <person name="Dinh H."/>
            <person name="Doddapaneni H."/>
            <person name="Dugan S."/>
            <person name="Gowin J."/>
            <person name="Greiner C."/>
            <person name="Han Y."/>
            <person name="Hu H."/>
            <person name="Hughes D.S.T."/>
            <person name="Huylmans A.-K."/>
            <person name="Kemena C."/>
            <person name="Kremer L.P.M."/>
            <person name="Lee S.L."/>
            <person name="Lopez-Ezquerra A."/>
            <person name="Mallet L."/>
            <person name="Monroy-Kuhn J.M."/>
            <person name="Moser A."/>
            <person name="Murali S.C."/>
            <person name="Muzny D.M."/>
            <person name="Otani S."/>
            <person name="Piulachs M.-D."/>
            <person name="Poelchau M."/>
            <person name="Qu J."/>
            <person name="Schaub F."/>
            <person name="Wada-Katsumata A."/>
            <person name="Worley K.C."/>
            <person name="Xie Q."/>
            <person name="Ylla G."/>
            <person name="Poulsen M."/>
            <person name="Gibbs R.A."/>
            <person name="Schal C."/>
            <person name="Richards S."/>
            <person name="Belles X."/>
            <person name="Korb J."/>
            <person name="Bornberg-Bauer E."/>
        </authorList>
    </citation>
    <scope>NUCLEOTIDE SEQUENCE [LARGE SCALE GENOMIC DNA]</scope>
    <source>
        <tissue evidence="6">Whole body</tissue>
    </source>
</reference>
<feature type="region of interest" description="Disordered" evidence="4">
    <location>
        <begin position="254"/>
        <end position="276"/>
    </location>
</feature>
<dbReference type="STRING" id="105785.A0A2J7QVZ4"/>
<evidence type="ECO:0000313" key="7">
    <source>
        <dbReference type="Proteomes" id="UP000235965"/>
    </source>
</evidence>
<feature type="compositionally biased region" description="Polar residues" evidence="4">
    <location>
        <begin position="528"/>
        <end position="551"/>
    </location>
</feature>
<dbReference type="PANTHER" id="PTHR14167:SF92">
    <property type="entry name" value="CIN85 AND CD2AP RELATED, ISOFORM J"/>
    <property type="match status" value="1"/>
</dbReference>
<feature type="compositionally biased region" description="Basic and acidic residues" evidence="4">
    <location>
        <begin position="453"/>
        <end position="473"/>
    </location>
</feature>
<dbReference type="InterPro" id="IPR001452">
    <property type="entry name" value="SH3_domain"/>
</dbReference>
<gene>
    <name evidence="6" type="ORF">B7P43_G04502</name>
</gene>
<evidence type="ECO:0000256" key="2">
    <source>
        <dbReference type="PROSITE-ProRule" id="PRU00192"/>
    </source>
</evidence>
<feature type="compositionally biased region" description="Low complexity" evidence="4">
    <location>
        <begin position="615"/>
        <end position="635"/>
    </location>
</feature>
<dbReference type="InterPro" id="IPR050384">
    <property type="entry name" value="Endophilin_SH3RF"/>
</dbReference>
<organism evidence="6 7">
    <name type="scientific">Cryptotermes secundus</name>
    <dbReference type="NCBI Taxonomy" id="105785"/>
    <lineage>
        <taxon>Eukaryota</taxon>
        <taxon>Metazoa</taxon>
        <taxon>Ecdysozoa</taxon>
        <taxon>Arthropoda</taxon>
        <taxon>Hexapoda</taxon>
        <taxon>Insecta</taxon>
        <taxon>Pterygota</taxon>
        <taxon>Neoptera</taxon>
        <taxon>Polyneoptera</taxon>
        <taxon>Dictyoptera</taxon>
        <taxon>Blattodea</taxon>
        <taxon>Blattoidea</taxon>
        <taxon>Termitoidae</taxon>
        <taxon>Kalotermitidae</taxon>
        <taxon>Cryptotermitinae</taxon>
        <taxon>Cryptotermes</taxon>
    </lineage>
</organism>